<evidence type="ECO:0000256" key="5">
    <source>
        <dbReference type="SAM" id="Phobius"/>
    </source>
</evidence>
<keyword evidence="2" id="KW-0805">Transcription regulation</keyword>
<dbReference type="GO" id="GO:0016987">
    <property type="term" value="F:sigma factor activity"/>
    <property type="evidence" value="ECO:0007669"/>
    <property type="project" value="UniProtKB-KW"/>
</dbReference>
<dbReference type="InterPro" id="IPR036388">
    <property type="entry name" value="WH-like_DNA-bd_sf"/>
</dbReference>
<dbReference type="SUPFAM" id="SSF88659">
    <property type="entry name" value="Sigma3 and sigma4 domains of RNA polymerase sigma factors"/>
    <property type="match status" value="1"/>
</dbReference>
<keyword evidence="5" id="KW-0812">Transmembrane</keyword>
<evidence type="ECO:0000313" key="9">
    <source>
        <dbReference type="Proteomes" id="UP000282423"/>
    </source>
</evidence>
<evidence type="ECO:0000256" key="3">
    <source>
        <dbReference type="ARBA" id="ARBA00023082"/>
    </source>
</evidence>
<feature type="transmembrane region" description="Helical" evidence="5">
    <location>
        <begin position="229"/>
        <end position="249"/>
    </location>
</feature>
<feature type="domain" description="RNA polymerase sigma factor 70 region 4 type 2" evidence="7">
    <location>
        <begin position="116"/>
        <end position="168"/>
    </location>
</feature>
<proteinExistence type="inferred from homology"/>
<dbReference type="Gene3D" id="1.10.1740.10">
    <property type="match status" value="1"/>
</dbReference>
<dbReference type="Pfam" id="PF04542">
    <property type="entry name" value="Sigma70_r2"/>
    <property type="match status" value="1"/>
</dbReference>
<evidence type="ECO:0000313" key="8">
    <source>
        <dbReference type="EMBL" id="RKO69524.1"/>
    </source>
</evidence>
<dbReference type="InterPro" id="IPR007627">
    <property type="entry name" value="RNA_pol_sigma70_r2"/>
</dbReference>
<dbReference type="InterPro" id="IPR014284">
    <property type="entry name" value="RNA_pol_sigma-70_dom"/>
</dbReference>
<keyword evidence="5" id="KW-0472">Membrane</keyword>
<sequence length="297" mass="35066">MDEIYIRKVLSGDVESYRYFIKTYQDMAFSVALSIVKQEHLAEDVVQDAFIKCYQSLSSFKGKSKFSTWFYRIVVHIAFNSIRYKKLTLIDFDLTDHDQAYDESILDAIIDNERREMINDALAILSPKESVALRLFYLEEQSMEEIQEIMGWKLANTKVILHRARKNMQQVLSQLIKNPNIMDNEHKKMKQVIQMSKVSMPFDDFEQRIMGRIADLENAKSKALSDKKYAIIFFLLGSICGILLNSYWMNKLEMMEMMATYRNYIAIFSQIVFVVLICFFCLQLWKLIKIQRDKSYQ</sequence>
<evidence type="ECO:0000256" key="2">
    <source>
        <dbReference type="ARBA" id="ARBA00023015"/>
    </source>
</evidence>
<dbReference type="PANTHER" id="PTHR43133">
    <property type="entry name" value="RNA POLYMERASE ECF-TYPE SIGMA FACTO"/>
    <property type="match status" value="1"/>
</dbReference>
<evidence type="ECO:0000256" key="4">
    <source>
        <dbReference type="ARBA" id="ARBA00023163"/>
    </source>
</evidence>
<gene>
    <name evidence="8" type="ORF">D7322_21215</name>
</gene>
<dbReference type="OrthoDB" id="9780326at2"/>
<dbReference type="PANTHER" id="PTHR43133:SF51">
    <property type="entry name" value="RNA POLYMERASE SIGMA FACTOR"/>
    <property type="match status" value="1"/>
</dbReference>
<keyword evidence="3" id="KW-0731">Sigma factor</keyword>
<dbReference type="RefSeq" id="WP_121126238.1">
    <property type="nucleotide sequence ID" value="NZ_RBWS01000018.1"/>
</dbReference>
<organism evidence="8 9">
    <name type="scientific">Sphingobacterium puteale</name>
    <dbReference type="NCBI Taxonomy" id="2420510"/>
    <lineage>
        <taxon>Bacteria</taxon>
        <taxon>Pseudomonadati</taxon>
        <taxon>Bacteroidota</taxon>
        <taxon>Sphingobacteriia</taxon>
        <taxon>Sphingobacteriales</taxon>
        <taxon>Sphingobacteriaceae</taxon>
        <taxon>Sphingobacterium</taxon>
    </lineage>
</organism>
<protein>
    <submittedName>
        <fullName evidence="8">Sigma-70 family RNA polymerase sigma factor</fullName>
    </submittedName>
</protein>
<comment type="caution">
    <text evidence="8">The sequence shown here is derived from an EMBL/GenBank/DDBJ whole genome shotgun (WGS) entry which is preliminary data.</text>
</comment>
<dbReference type="SUPFAM" id="SSF88946">
    <property type="entry name" value="Sigma2 domain of RNA polymerase sigma factors"/>
    <property type="match status" value="1"/>
</dbReference>
<keyword evidence="9" id="KW-1185">Reference proteome</keyword>
<dbReference type="NCBIfam" id="TIGR02937">
    <property type="entry name" value="sigma70-ECF"/>
    <property type="match status" value="1"/>
</dbReference>
<dbReference type="EMBL" id="RBWS01000018">
    <property type="protein sequence ID" value="RKO69524.1"/>
    <property type="molecule type" value="Genomic_DNA"/>
</dbReference>
<feature type="transmembrane region" description="Helical" evidence="5">
    <location>
        <begin position="261"/>
        <end position="285"/>
    </location>
</feature>
<dbReference type="InterPro" id="IPR013325">
    <property type="entry name" value="RNA_pol_sigma_r2"/>
</dbReference>
<evidence type="ECO:0000256" key="1">
    <source>
        <dbReference type="ARBA" id="ARBA00010641"/>
    </source>
</evidence>
<accession>A0A420VT86</accession>
<dbReference type="InterPro" id="IPR013324">
    <property type="entry name" value="RNA_pol_sigma_r3/r4-like"/>
</dbReference>
<dbReference type="Proteomes" id="UP000282423">
    <property type="component" value="Unassembled WGS sequence"/>
</dbReference>
<dbReference type="AlphaFoldDB" id="A0A420VT86"/>
<keyword evidence="4" id="KW-0804">Transcription</keyword>
<feature type="domain" description="RNA polymerase sigma-70 region 2" evidence="6">
    <location>
        <begin position="21"/>
        <end position="86"/>
    </location>
</feature>
<dbReference type="GO" id="GO:0006352">
    <property type="term" value="P:DNA-templated transcription initiation"/>
    <property type="evidence" value="ECO:0007669"/>
    <property type="project" value="InterPro"/>
</dbReference>
<dbReference type="GO" id="GO:0003677">
    <property type="term" value="F:DNA binding"/>
    <property type="evidence" value="ECO:0007669"/>
    <property type="project" value="InterPro"/>
</dbReference>
<dbReference type="InterPro" id="IPR039425">
    <property type="entry name" value="RNA_pol_sigma-70-like"/>
</dbReference>
<dbReference type="InterPro" id="IPR013249">
    <property type="entry name" value="RNA_pol_sigma70_r4_t2"/>
</dbReference>
<dbReference type="Gene3D" id="1.10.10.10">
    <property type="entry name" value="Winged helix-like DNA-binding domain superfamily/Winged helix DNA-binding domain"/>
    <property type="match status" value="1"/>
</dbReference>
<dbReference type="CDD" id="cd06171">
    <property type="entry name" value="Sigma70_r4"/>
    <property type="match status" value="1"/>
</dbReference>
<dbReference type="Pfam" id="PF08281">
    <property type="entry name" value="Sigma70_r4_2"/>
    <property type="match status" value="1"/>
</dbReference>
<evidence type="ECO:0000259" key="6">
    <source>
        <dbReference type="Pfam" id="PF04542"/>
    </source>
</evidence>
<name>A0A420VT86_9SPHI</name>
<comment type="similarity">
    <text evidence="1">Belongs to the sigma-70 factor family. ECF subfamily.</text>
</comment>
<evidence type="ECO:0000259" key="7">
    <source>
        <dbReference type="Pfam" id="PF08281"/>
    </source>
</evidence>
<keyword evidence="5" id="KW-1133">Transmembrane helix</keyword>
<reference evidence="8 9" key="1">
    <citation type="submission" date="2018-10" db="EMBL/GenBank/DDBJ databases">
        <title>Sphingobacterium sp. M05W1-28.</title>
        <authorList>
            <person name="Cai H."/>
        </authorList>
    </citation>
    <scope>NUCLEOTIDE SEQUENCE [LARGE SCALE GENOMIC DNA]</scope>
    <source>
        <strain evidence="8 9">M05W1-28</strain>
    </source>
</reference>